<dbReference type="SUPFAM" id="SSF56322">
    <property type="entry name" value="ADC synthase"/>
    <property type="match status" value="1"/>
</dbReference>
<gene>
    <name evidence="2" type="ORF">SAMN06295987_10321</name>
</gene>
<dbReference type="PANTHER" id="PTHR11236">
    <property type="entry name" value="AMINOBENZOATE/ANTHRANILATE SYNTHASE"/>
    <property type="match status" value="1"/>
</dbReference>
<protein>
    <submittedName>
        <fullName evidence="2">Para-aminobenzoate synthetase component 1</fullName>
    </submittedName>
</protein>
<keyword evidence="3" id="KW-1185">Reference proteome</keyword>
<proteinExistence type="predicted"/>
<dbReference type="InterPro" id="IPR015890">
    <property type="entry name" value="Chorismate_C"/>
</dbReference>
<dbReference type="Proteomes" id="UP000190989">
    <property type="component" value="Unassembled WGS sequence"/>
</dbReference>
<accession>A0A1U6HT34</accession>
<dbReference type="PANTHER" id="PTHR11236:SF50">
    <property type="entry name" value="AMINODEOXYCHORISMATE SYNTHASE COMPONENT 1"/>
    <property type="match status" value="1"/>
</dbReference>
<reference evidence="3" key="1">
    <citation type="submission" date="2017-02" db="EMBL/GenBank/DDBJ databases">
        <authorList>
            <person name="Varghese N."/>
            <person name="Submissions S."/>
        </authorList>
    </citation>
    <scope>NUCLEOTIDE SEQUENCE [LARGE SCALE GENOMIC DNA]</scope>
    <source>
        <strain evidence="3">SM117</strain>
    </source>
</reference>
<evidence type="ECO:0000313" key="3">
    <source>
        <dbReference type="Proteomes" id="UP000190989"/>
    </source>
</evidence>
<evidence type="ECO:0000313" key="2">
    <source>
        <dbReference type="EMBL" id="SLJ98970.1"/>
    </source>
</evidence>
<dbReference type="RefSeq" id="WP_176168014.1">
    <property type="nucleotide sequence ID" value="NZ_FVZE01000003.1"/>
</dbReference>
<evidence type="ECO:0000259" key="1">
    <source>
        <dbReference type="Pfam" id="PF00425"/>
    </source>
</evidence>
<feature type="domain" description="Chorismate-utilising enzyme C-terminal" evidence="1">
    <location>
        <begin position="150"/>
        <end position="405"/>
    </location>
</feature>
<dbReference type="EMBL" id="FVZE01000003">
    <property type="protein sequence ID" value="SLJ98970.1"/>
    <property type="molecule type" value="Genomic_DNA"/>
</dbReference>
<dbReference type="InterPro" id="IPR019999">
    <property type="entry name" value="Anth_synth_I-like"/>
</dbReference>
<dbReference type="Gene3D" id="3.60.120.10">
    <property type="entry name" value="Anthranilate synthase"/>
    <property type="match status" value="1"/>
</dbReference>
<sequence length="433" mass="47194">MDLSGRTYPEGWSIGAGQVADIQHTLLTEFGLGRPFVLLDDQARDKATILTDLEEEVFCDRIDQVESALLRIDALIARGRTLAGFLSYGAAPAFDRFAVRADFVESSGRPAPLLWFGVFGRQTSGPLPLGASLHECPLAGGTRLESLVTQRDFEAGARSVLESIASGEIYQANLTFPTRTALRDPLATYCRIRSRAKAPLGAMIATGERHVLSFSPELFFRFEGNQLQARPMKGTRPRHLDPVRDRQLHDELLGSPKDRAENLMILDLLRNDMSRVSEPGSVRCPALFDIEGYPSVWQMTSTVRSRVRAGVGAMDILKALFPCGSIVGAPKIRASEVIARVETFGRGLYTGALGVLGKNRAMFNVAIRTMDVTGAGEGYSGRLDVGCGIVADSVPALEWEECLAKARFAGEVREPDLWATAPSFLPVMAMPYS</sequence>
<dbReference type="InterPro" id="IPR005801">
    <property type="entry name" value="ADC_synthase"/>
</dbReference>
<organism evidence="2 3">
    <name type="scientific">Novosphingobium mathurense</name>
    <dbReference type="NCBI Taxonomy" id="428990"/>
    <lineage>
        <taxon>Bacteria</taxon>
        <taxon>Pseudomonadati</taxon>
        <taxon>Pseudomonadota</taxon>
        <taxon>Alphaproteobacteria</taxon>
        <taxon>Sphingomonadales</taxon>
        <taxon>Sphingomonadaceae</taxon>
        <taxon>Novosphingobium</taxon>
    </lineage>
</organism>
<dbReference type="GO" id="GO:0046820">
    <property type="term" value="F:4-amino-4-deoxychorismate synthase activity"/>
    <property type="evidence" value="ECO:0007669"/>
    <property type="project" value="TreeGrafter"/>
</dbReference>
<name>A0A1U6HT34_9SPHN</name>
<dbReference type="PRINTS" id="PR00095">
    <property type="entry name" value="ANTSNTHASEI"/>
</dbReference>
<dbReference type="Pfam" id="PF00425">
    <property type="entry name" value="Chorismate_bind"/>
    <property type="match status" value="1"/>
</dbReference>
<dbReference type="GO" id="GO:0000162">
    <property type="term" value="P:L-tryptophan biosynthetic process"/>
    <property type="evidence" value="ECO:0007669"/>
    <property type="project" value="TreeGrafter"/>
</dbReference>
<dbReference type="AlphaFoldDB" id="A0A1U6HT34"/>
<dbReference type="STRING" id="428990.SAMN06295987_10321"/>